<dbReference type="Gene3D" id="3.80.10.10">
    <property type="entry name" value="Ribonuclease Inhibitor"/>
    <property type="match status" value="1"/>
</dbReference>
<feature type="coiled-coil region" evidence="1">
    <location>
        <begin position="60"/>
        <end position="87"/>
    </location>
</feature>
<dbReference type="AlphaFoldDB" id="A0A9W8IZH8"/>
<dbReference type="OrthoDB" id="3076099at2759"/>
<keyword evidence="3" id="KW-1185">Reference proteome</keyword>
<dbReference type="EMBL" id="JANBPK010001210">
    <property type="protein sequence ID" value="KAJ2924664.1"/>
    <property type="molecule type" value="Genomic_DNA"/>
</dbReference>
<name>A0A9W8IZH8_9AGAR</name>
<dbReference type="Proteomes" id="UP001140091">
    <property type="component" value="Unassembled WGS sequence"/>
</dbReference>
<accession>A0A9W8IZH8</accession>
<evidence type="ECO:0000256" key="1">
    <source>
        <dbReference type="SAM" id="Coils"/>
    </source>
</evidence>
<evidence type="ECO:0000313" key="3">
    <source>
        <dbReference type="Proteomes" id="UP001140091"/>
    </source>
</evidence>
<gene>
    <name evidence="2" type="ORF">H1R20_g12420</name>
</gene>
<proteinExistence type="predicted"/>
<dbReference type="SUPFAM" id="SSF52047">
    <property type="entry name" value="RNI-like"/>
    <property type="match status" value="1"/>
</dbReference>
<comment type="caution">
    <text evidence="2">The sequence shown here is derived from an EMBL/GenBank/DDBJ whole genome shotgun (WGS) entry which is preliminary data.</text>
</comment>
<reference evidence="2" key="1">
    <citation type="submission" date="2022-06" db="EMBL/GenBank/DDBJ databases">
        <title>Genome Sequence of Candolleomyces eurysporus.</title>
        <authorList>
            <person name="Buettner E."/>
        </authorList>
    </citation>
    <scope>NUCLEOTIDE SEQUENCE</scope>
    <source>
        <strain evidence="2">VTCC 930004</strain>
    </source>
</reference>
<protein>
    <recommendedName>
        <fullName evidence="4">F-box domain-containing protein</fullName>
    </recommendedName>
</protein>
<dbReference type="InterPro" id="IPR032675">
    <property type="entry name" value="LRR_dom_sf"/>
</dbReference>
<feature type="non-terminal residue" evidence="2">
    <location>
        <position position="506"/>
    </location>
</feature>
<sequence length="506" mass="56806">MDAQEDQALQGLFDSNIPPSSQQYSIAQAAIESFNQALTAVNEHIADRESQLAATVKQPLGDLEHQLVELQARKKVIEEKKQKYMDVISTRRGIPDEIVEAFIEEAYSPSPLSLNGAPPFLPFMLVSRAWYNIVCGITRFWAALYLDLRSTSEEADIRRVVEKATRWYSHAGSTPLSLSLSLSSSNPNNHIFIDYLHSIANNFGTLDFKIVLATSSDVALLRQVFQDPDSKGITFPIMKKLHLAIRSKRNTRREIQLSDIFTHPYEQFQALEDFAMHSNGTFAKFDVPWDALTTLRLGPFSVVRKYQGMTYCSILESCRNLRSLHVGIEPQGGTDARVFIRKLPPDGTKVTLPHLTQLSVEHGFLCDLACATLFESLVLPSLQSLSWKYVGEEDDMLWDFSNTFPEMIARSNTSNTIKSISIGWQDALSDNMETLVGLFRQAPGLEVLELSGNKIDTGLMEILPGALKELTLQLKLDTARVAFARYLEDNAPQRVHVHVVESQGRQ</sequence>
<organism evidence="2 3">
    <name type="scientific">Candolleomyces eurysporus</name>
    <dbReference type="NCBI Taxonomy" id="2828524"/>
    <lineage>
        <taxon>Eukaryota</taxon>
        <taxon>Fungi</taxon>
        <taxon>Dikarya</taxon>
        <taxon>Basidiomycota</taxon>
        <taxon>Agaricomycotina</taxon>
        <taxon>Agaricomycetes</taxon>
        <taxon>Agaricomycetidae</taxon>
        <taxon>Agaricales</taxon>
        <taxon>Agaricineae</taxon>
        <taxon>Psathyrellaceae</taxon>
        <taxon>Candolleomyces</taxon>
    </lineage>
</organism>
<keyword evidence="1" id="KW-0175">Coiled coil</keyword>
<evidence type="ECO:0000313" key="2">
    <source>
        <dbReference type="EMBL" id="KAJ2924664.1"/>
    </source>
</evidence>
<evidence type="ECO:0008006" key="4">
    <source>
        <dbReference type="Google" id="ProtNLM"/>
    </source>
</evidence>